<accession>A0ABW0I3C7</accession>
<comment type="caution">
    <text evidence="1">The sequence shown here is derived from an EMBL/GenBank/DDBJ whole genome shotgun (WGS) entry which is preliminary data.</text>
</comment>
<protein>
    <submittedName>
        <fullName evidence="1">Uncharacterized protein</fullName>
    </submittedName>
</protein>
<sequence>MTQRYSITSTRFEGELLFEFNEGVVAAFYNNATLNDDQLAFLVKNFPMTVPTLEYIAGTTKTMSIRLVTSEVTFSEFYDAFGLKVNRKEAEKAWEKLTLEQRHRAFESIPSYNYFLMTRPNQNRMYPDTWLRGKFENDYKALAKAK</sequence>
<gene>
    <name evidence="1" type="ORF">ACFPMF_01800</name>
</gene>
<keyword evidence="2" id="KW-1185">Reference proteome</keyword>
<proteinExistence type="predicted"/>
<organism evidence="1 2">
    <name type="scientific">Larkinella bovis</name>
    <dbReference type="NCBI Taxonomy" id="683041"/>
    <lineage>
        <taxon>Bacteria</taxon>
        <taxon>Pseudomonadati</taxon>
        <taxon>Bacteroidota</taxon>
        <taxon>Cytophagia</taxon>
        <taxon>Cytophagales</taxon>
        <taxon>Spirosomataceae</taxon>
        <taxon>Larkinella</taxon>
    </lineage>
</organism>
<evidence type="ECO:0000313" key="2">
    <source>
        <dbReference type="Proteomes" id="UP001596106"/>
    </source>
</evidence>
<dbReference type="Proteomes" id="UP001596106">
    <property type="component" value="Unassembled WGS sequence"/>
</dbReference>
<dbReference type="RefSeq" id="WP_379840714.1">
    <property type="nucleotide sequence ID" value="NZ_JBHSMA010000001.1"/>
</dbReference>
<evidence type="ECO:0000313" key="1">
    <source>
        <dbReference type="EMBL" id="MFC5408025.1"/>
    </source>
</evidence>
<name>A0ABW0I3C7_9BACT</name>
<reference evidence="2" key="1">
    <citation type="journal article" date="2019" name="Int. J. Syst. Evol. Microbiol.">
        <title>The Global Catalogue of Microorganisms (GCM) 10K type strain sequencing project: providing services to taxonomists for standard genome sequencing and annotation.</title>
        <authorList>
            <consortium name="The Broad Institute Genomics Platform"/>
            <consortium name="The Broad Institute Genome Sequencing Center for Infectious Disease"/>
            <person name="Wu L."/>
            <person name="Ma J."/>
        </authorList>
    </citation>
    <scope>NUCLEOTIDE SEQUENCE [LARGE SCALE GENOMIC DNA]</scope>
    <source>
        <strain evidence="2">CCUG 55250</strain>
    </source>
</reference>
<dbReference type="EMBL" id="JBHSMA010000001">
    <property type="protein sequence ID" value="MFC5408025.1"/>
    <property type="molecule type" value="Genomic_DNA"/>
</dbReference>